<organism evidence="3 4">
    <name type="scientific">Prevotella communis</name>
    <dbReference type="NCBI Taxonomy" id="2913614"/>
    <lineage>
        <taxon>Bacteria</taxon>
        <taxon>Pseudomonadati</taxon>
        <taxon>Bacteroidota</taxon>
        <taxon>Bacteroidia</taxon>
        <taxon>Bacteroidales</taxon>
        <taxon>Prevotellaceae</taxon>
        <taxon>Prevotella</taxon>
    </lineage>
</organism>
<dbReference type="Proteomes" id="UP000198779">
    <property type="component" value="Unassembled WGS sequence"/>
</dbReference>
<feature type="transmembrane region" description="Helical" evidence="2">
    <location>
        <begin position="22"/>
        <end position="41"/>
    </location>
</feature>
<gene>
    <name evidence="3" type="ORF">SAMN04487901_11044</name>
</gene>
<dbReference type="PRINTS" id="PR00797">
    <property type="entry name" value="STREPTOPAIN"/>
</dbReference>
<dbReference type="AlphaFoldDB" id="A0A1G7XBZ7"/>
<dbReference type="STRING" id="645274.SAMN04487901_11044"/>
<keyword evidence="2" id="KW-0812">Transmembrane</keyword>
<keyword evidence="2" id="KW-0472">Membrane</keyword>
<evidence type="ECO:0000313" key="4">
    <source>
        <dbReference type="Proteomes" id="UP000198779"/>
    </source>
</evidence>
<dbReference type="SUPFAM" id="SSF54001">
    <property type="entry name" value="Cysteine proteinases"/>
    <property type="match status" value="1"/>
</dbReference>
<keyword evidence="4" id="KW-1185">Reference proteome</keyword>
<evidence type="ECO:0000256" key="2">
    <source>
        <dbReference type="SAM" id="Phobius"/>
    </source>
</evidence>
<feature type="active site" description="Proton acceptor" evidence="1">
    <location>
        <position position="313"/>
    </location>
</feature>
<dbReference type="Gene3D" id="3.90.70.50">
    <property type="entry name" value="Peptidase C10, streptopain"/>
    <property type="match status" value="1"/>
</dbReference>
<dbReference type="GO" id="GO:0008234">
    <property type="term" value="F:cysteine-type peptidase activity"/>
    <property type="evidence" value="ECO:0007669"/>
    <property type="project" value="UniProtKB-KW"/>
</dbReference>
<accession>A0A1G7XBZ7</accession>
<sequence>MGDCVCRLAGHSLLSFSKIPSLMRTIVISVLSLLLAVTAFANDRFQRAMTIAERQLGTSHVILAKRTATYCIFSGKEQGGYAIVSVLGEGNPRLLAFSRESRWDEAVMPPAVLEWLEGLETLQPGCVVRRAADSLSRVDVAPLLTCHWHQRSPYNDLAPIIQDGQVKTVAGCVALAAAQVAYYWRNDNLEYTLRDTPTYEYGGAPVTEIVPKGSPNNWELMLDEYDSNSPAESRAAVAQLCYVLGTTAYLNYASSTGGSIRDVGNALYSQYRILSEYISRGDSLPDWEGMLYAQVAKGYPVICSGSGSGPSGHAFVLDGYDSETNLFHFNFGWGGDGDGYYPADESPEAMGGYYRGQAVLIDIHPQSTTIPSSVDVQHVAGGQAYGLYDMLGRRLSKAPSHGFYIIVDANGARKVR</sequence>
<reference evidence="4" key="1">
    <citation type="submission" date="2016-10" db="EMBL/GenBank/DDBJ databases">
        <authorList>
            <person name="Varghese N."/>
            <person name="Submissions S."/>
        </authorList>
    </citation>
    <scope>NUCLEOTIDE SEQUENCE [LARGE SCALE GENOMIC DNA]</scope>
    <source>
        <strain evidence="4">BP1-148</strain>
    </source>
</reference>
<dbReference type="Pfam" id="PF01640">
    <property type="entry name" value="Peptidase_C10"/>
    <property type="match status" value="1"/>
</dbReference>
<dbReference type="EMBL" id="FNCQ01000010">
    <property type="protein sequence ID" value="SDG81643.1"/>
    <property type="molecule type" value="Genomic_DNA"/>
</dbReference>
<proteinExistence type="predicted"/>
<dbReference type="InterPro" id="IPR038765">
    <property type="entry name" value="Papain-like_cys_pep_sf"/>
</dbReference>
<dbReference type="InterPro" id="IPR044934">
    <property type="entry name" value="Streptopain_sf"/>
</dbReference>
<dbReference type="InterPro" id="IPR000200">
    <property type="entry name" value="Peptidase_C10"/>
</dbReference>
<protein>
    <submittedName>
        <fullName evidence="3">Peptidase C10 family protein</fullName>
    </submittedName>
</protein>
<evidence type="ECO:0000313" key="3">
    <source>
        <dbReference type="EMBL" id="SDG81643.1"/>
    </source>
</evidence>
<feature type="active site" description="Nucleophile" evidence="1">
    <location>
        <position position="172"/>
    </location>
</feature>
<name>A0A1G7XBZ7_9BACT</name>
<dbReference type="GO" id="GO:0006508">
    <property type="term" value="P:proteolysis"/>
    <property type="evidence" value="ECO:0007669"/>
    <property type="project" value="UniProtKB-KW"/>
</dbReference>
<keyword evidence="2" id="KW-1133">Transmembrane helix</keyword>
<evidence type="ECO:0000256" key="1">
    <source>
        <dbReference type="PIRSR" id="PIRSR600200-1"/>
    </source>
</evidence>